<feature type="transmembrane region" description="Helical" evidence="1">
    <location>
        <begin position="171"/>
        <end position="190"/>
    </location>
</feature>
<evidence type="ECO:0000256" key="1">
    <source>
        <dbReference type="SAM" id="Phobius"/>
    </source>
</evidence>
<dbReference type="Proteomes" id="UP000759256">
    <property type="component" value="Unassembled WGS sequence"/>
</dbReference>
<reference evidence="3" key="2">
    <citation type="journal article" date="2018" name="BMC Genomics">
        <title>Whole genome sequencing and function prediction of 133 gut anaerobes isolated from chicken caecum in pure cultures.</title>
        <authorList>
            <person name="Medvecky M."/>
            <person name="Cejkova D."/>
            <person name="Polansky O."/>
            <person name="Karasova D."/>
            <person name="Kubasova T."/>
            <person name="Cizek A."/>
            <person name="Rychlik I."/>
        </authorList>
    </citation>
    <scope>NUCLEOTIDE SEQUENCE</scope>
    <source>
        <strain evidence="3">An84</strain>
    </source>
</reference>
<evidence type="ECO:0000313" key="4">
    <source>
        <dbReference type="Proteomes" id="UP000196255"/>
    </source>
</evidence>
<gene>
    <name evidence="3" type="ORF">B5G36_03160</name>
    <name evidence="2" type="ORF">K8V06_04915</name>
</gene>
<comment type="caution">
    <text evidence="2">The sequence shown here is derived from an EMBL/GenBank/DDBJ whole genome shotgun (WGS) entry which is preliminary data.</text>
</comment>
<feature type="transmembrane region" description="Helical" evidence="1">
    <location>
        <begin position="117"/>
        <end position="136"/>
    </location>
</feature>
<name>A0A1Y3S823_9LACO</name>
<reference evidence="2" key="3">
    <citation type="journal article" date="2021" name="PeerJ">
        <title>Extensive microbial diversity within the chicken gut microbiome revealed by metagenomics and culture.</title>
        <authorList>
            <person name="Gilroy R."/>
            <person name="Ravi A."/>
            <person name="Getino M."/>
            <person name="Pursley I."/>
            <person name="Horton D.L."/>
            <person name="Alikhan N.F."/>
            <person name="Baker D."/>
            <person name="Gharbi K."/>
            <person name="Hall N."/>
            <person name="Watson M."/>
            <person name="Adriaenssens E.M."/>
            <person name="Foster-Nyarko E."/>
            <person name="Jarju S."/>
            <person name="Secka A."/>
            <person name="Antonio M."/>
            <person name="Oren A."/>
            <person name="Chaudhuri R.R."/>
            <person name="La Ragione R."/>
            <person name="Hildebrand F."/>
            <person name="Pallen M.J."/>
        </authorList>
    </citation>
    <scope>NUCLEOTIDE SEQUENCE</scope>
    <source>
        <strain evidence="2">CHK189-29639</strain>
    </source>
</reference>
<organism evidence="2 5">
    <name type="scientific">Ligilactobacillus salivarius</name>
    <dbReference type="NCBI Taxonomy" id="1624"/>
    <lineage>
        <taxon>Bacteria</taxon>
        <taxon>Bacillati</taxon>
        <taxon>Bacillota</taxon>
        <taxon>Bacilli</taxon>
        <taxon>Lactobacillales</taxon>
        <taxon>Lactobacillaceae</taxon>
        <taxon>Ligilactobacillus</taxon>
    </lineage>
</organism>
<evidence type="ECO:0000313" key="3">
    <source>
        <dbReference type="EMBL" id="OUN18997.1"/>
    </source>
</evidence>
<dbReference type="EMBL" id="NFHF01000005">
    <property type="protein sequence ID" value="OUN18997.1"/>
    <property type="molecule type" value="Genomic_DNA"/>
</dbReference>
<keyword evidence="1" id="KW-0812">Transmembrane</keyword>
<dbReference type="Proteomes" id="UP000196255">
    <property type="component" value="Unassembled WGS sequence"/>
</dbReference>
<sequence>MFKKINKKLSVIVKQILVDYFVLNHTERKNLKNKYGKEFWRYSKEYYKYRFELTPIKFLVVGIGLFVSGITYRTFHERVFNAKIRHNFIEKGIGVFIELEKILKNSSIIDLIKNWEFFTDLFLILGISTIVISLLITKADKYSPEISLLIHVFKFLLIISFIEFVKLYSLVSVVIAVLLFILSSDLYEILVDIYKWIQNKQDLRYDLKRLSLLLGIIIALLTIITKGWK</sequence>
<feature type="transmembrane region" description="Helical" evidence="1">
    <location>
        <begin position="210"/>
        <end position="228"/>
    </location>
</feature>
<reference evidence="4" key="1">
    <citation type="submission" date="2017-04" db="EMBL/GenBank/DDBJ databases">
        <title>Function of individual gut microbiota members based on whole genome sequencing of pure cultures obtained from chicken caecum.</title>
        <authorList>
            <person name="Medvecky M."/>
            <person name="Cejkova D."/>
            <person name="Polansky O."/>
            <person name="Karasova D."/>
            <person name="Kubasova T."/>
            <person name="Cizek A."/>
            <person name="Rychlik I."/>
        </authorList>
    </citation>
    <scope>NUCLEOTIDE SEQUENCE [LARGE SCALE GENOMIC DNA]</scope>
    <source>
        <strain evidence="4">An84</strain>
    </source>
</reference>
<dbReference type="AlphaFoldDB" id="A0A1Y3S823"/>
<reference evidence="2" key="4">
    <citation type="submission" date="2021-09" db="EMBL/GenBank/DDBJ databases">
        <authorList>
            <person name="Gilroy R."/>
        </authorList>
    </citation>
    <scope>NUCLEOTIDE SEQUENCE</scope>
    <source>
        <strain evidence="2">CHK189-29639</strain>
    </source>
</reference>
<dbReference type="RefSeq" id="WP_087366399.1">
    <property type="nucleotide sequence ID" value="NZ_JADCKI010000002.1"/>
</dbReference>
<accession>A0A1Y3S823</accession>
<feature type="transmembrane region" description="Helical" evidence="1">
    <location>
        <begin position="56"/>
        <end position="75"/>
    </location>
</feature>
<keyword evidence="1" id="KW-1133">Transmembrane helix</keyword>
<feature type="transmembrane region" description="Helical" evidence="1">
    <location>
        <begin position="148"/>
        <end position="165"/>
    </location>
</feature>
<evidence type="ECO:0000313" key="2">
    <source>
        <dbReference type="EMBL" id="HJG15463.1"/>
    </source>
</evidence>
<dbReference type="EMBL" id="DYVK01000049">
    <property type="protein sequence ID" value="HJG15463.1"/>
    <property type="molecule type" value="Genomic_DNA"/>
</dbReference>
<evidence type="ECO:0000313" key="5">
    <source>
        <dbReference type="Proteomes" id="UP000759256"/>
    </source>
</evidence>
<keyword evidence="1" id="KW-0472">Membrane</keyword>
<proteinExistence type="predicted"/>
<protein>
    <submittedName>
        <fullName evidence="2">Uncharacterized protein</fullName>
    </submittedName>
</protein>